<evidence type="ECO:0000313" key="2">
    <source>
        <dbReference type="Proteomes" id="UP001177021"/>
    </source>
</evidence>
<accession>A0ACB0IAG0</accession>
<dbReference type="EMBL" id="CASHSV030000001">
    <property type="protein sequence ID" value="CAJ2629081.1"/>
    <property type="molecule type" value="Genomic_DNA"/>
</dbReference>
<proteinExistence type="predicted"/>
<evidence type="ECO:0000313" key="1">
    <source>
        <dbReference type="EMBL" id="CAJ2629081.1"/>
    </source>
</evidence>
<gene>
    <name evidence="1" type="ORF">MILVUS5_LOCUS1153</name>
</gene>
<protein>
    <submittedName>
        <fullName evidence="1">Uncharacterized protein</fullName>
    </submittedName>
</protein>
<reference evidence="1" key="1">
    <citation type="submission" date="2023-10" db="EMBL/GenBank/DDBJ databases">
        <authorList>
            <person name="Rodriguez Cubillos JULIANA M."/>
            <person name="De Vega J."/>
        </authorList>
    </citation>
    <scope>NUCLEOTIDE SEQUENCE</scope>
</reference>
<comment type="caution">
    <text evidence="1">The sequence shown here is derived from an EMBL/GenBank/DDBJ whole genome shotgun (WGS) entry which is preliminary data.</text>
</comment>
<name>A0ACB0IAG0_TRIPR</name>
<organism evidence="1 2">
    <name type="scientific">Trifolium pratense</name>
    <name type="common">Red clover</name>
    <dbReference type="NCBI Taxonomy" id="57577"/>
    <lineage>
        <taxon>Eukaryota</taxon>
        <taxon>Viridiplantae</taxon>
        <taxon>Streptophyta</taxon>
        <taxon>Embryophyta</taxon>
        <taxon>Tracheophyta</taxon>
        <taxon>Spermatophyta</taxon>
        <taxon>Magnoliopsida</taxon>
        <taxon>eudicotyledons</taxon>
        <taxon>Gunneridae</taxon>
        <taxon>Pentapetalae</taxon>
        <taxon>rosids</taxon>
        <taxon>fabids</taxon>
        <taxon>Fabales</taxon>
        <taxon>Fabaceae</taxon>
        <taxon>Papilionoideae</taxon>
        <taxon>50 kb inversion clade</taxon>
        <taxon>NPAAA clade</taxon>
        <taxon>Hologalegina</taxon>
        <taxon>IRL clade</taxon>
        <taxon>Trifolieae</taxon>
        <taxon>Trifolium</taxon>
    </lineage>
</organism>
<keyword evidence="2" id="KW-1185">Reference proteome</keyword>
<sequence>MANSNLPRRIIKETQRLLSEPVHSMASKKKQSEGIALLSMYNDNSDDEMEDAEEEEENVMHEEEQDEAAEQVAEEDLAADTNRMTVADSGNEVAGDGFTPTERSWTPLQEQLKVELRSSRSATLTIVDYGHDEVAMSPEPEDGEIDGSGRVMFGDQLHVTNGDLLDRTSSGTVQVLTPNNQANTPQFSETLKSDALYNDDMIRPDDAEVEGEADHDEDKPVDPLDKFLPPPPKVKCSEELQRKINKFLEYKKAGKSFNAEVRNRKDYRNPDFLLHAVRYQDIDQIGSCFSKDVFDPHGYDSSDFYDQIEADMRRESDRKEQEKKKAQNQKVDFTSGGTQPGIMLGAPRISMPVTGGSAASTGGLHLVPPAADSINRDGRQNKKSKWDKVDGDRKNPLPSVGQDSVSTAGSHAAILSAANAGGGYMQFAKNDERQRREDLAKGGWKEDRKPFILFCCNRHCCKRWLRFLCITFLLVCYFGNDKRHCIFSEMKRNLLFQLVLPFIHVTAGFIMFIMTAC</sequence>
<dbReference type="Proteomes" id="UP001177021">
    <property type="component" value="Unassembled WGS sequence"/>
</dbReference>